<dbReference type="FunFam" id="3.30.70.1560:FF:000001">
    <property type="entry name" value="Pseudouridine synthase"/>
    <property type="match status" value="1"/>
</dbReference>
<dbReference type="SUPFAM" id="SSF55120">
    <property type="entry name" value="Pseudouridine synthase"/>
    <property type="match status" value="1"/>
</dbReference>
<comment type="similarity">
    <text evidence="1 5">Belongs to the pseudouridine synthase RsuA family.</text>
</comment>
<dbReference type="FunFam" id="3.10.290.10:FF:000003">
    <property type="entry name" value="Pseudouridine synthase"/>
    <property type="match status" value="1"/>
</dbReference>
<dbReference type="PANTHER" id="PTHR47683:SF2">
    <property type="entry name" value="RNA-BINDING S4 DOMAIN-CONTAINING PROTEIN"/>
    <property type="match status" value="1"/>
</dbReference>
<dbReference type="PROSITE" id="PS50889">
    <property type="entry name" value="S4"/>
    <property type="match status" value="1"/>
</dbReference>
<evidence type="ECO:0000256" key="1">
    <source>
        <dbReference type="ARBA" id="ARBA00008348"/>
    </source>
</evidence>
<evidence type="ECO:0000313" key="7">
    <source>
        <dbReference type="EMBL" id="SMB98364.1"/>
    </source>
</evidence>
<dbReference type="SUPFAM" id="SSF55174">
    <property type="entry name" value="Alpha-L RNA-binding motif"/>
    <property type="match status" value="1"/>
</dbReference>
<keyword evidence="2 4" id="KW-0694">RNA-binding</keyword>
<name>A0A1W1VZR8_9FIRM</name>
<dbReference type="InterPro" id="IPR050343">
    <property type="entry name" value="RsuA_PseudoU_synthase"/>
</dbReference>
<dbReference type="PROSITE" id="PS01149">
    <property type="entry name" value="PSI_RSU"/>
    <property type="match status" value="1"/>
</dbReference>
<dbReference type="InterPro" id="IPR000748">
    <property type="entry name" value="PsdUridine_synth_RsuA/RluB/E/F"/>
</dbReference>
<gene>
    <name evidence="7" type="ORF">SAMN00808754_2293</name>
</gene>
<dbReference type="CDD" id="cd00165">
    <property type="entry name" value="S4"/>
    <property type="match status" value="1"/>
</dbReference>
<dbReference type="GO" id="GO:0005829">
    <property type="term" value="C:cytosol"/>
    <property type="evidence" value="ECO:0007669"/>
    <property type="project" value="UniProtKB-ARBA"/>
</dbReference>
<dbReference type="InterPro" id="IPR002942">
    <property type="entry name" value="S4_RNA-bd"/>
</dbReference>
<dbReference type="InterPro" id="IPR036986">
    <property type="entry name" value="S4_RNA-bd_sf"/>
</dbReference>
<reference evidence="7 8" key="1">
    <citation type="submission" date="2017-04" db="EMBL/GenBank/DDBJ databases">
        <authorList>
            <person name="Afonso C.L."/>
            <person name="Miller P.J."/>
            <person name="Scott M.A."/>
            <person name="Spackman E."/>
            <person name="Goraichik I."/>
            <person name="Dimitrov K.M."/>
            <person name="Suarez D.L."/>
            <person name="Swayne D.E."/>
        </authorList>
    </citation>
    <scope>NUCLEOTIDE SEQUENCE [LARGE SCALE GENOMIC DNA]</scope>
    <source>
        <strain evidence="7 8">ToBE</strain>
    </source>
</reference>
<protein>
    <recommendedName>
        <fullName evidence="5">Pseudouridine synthase</fullName>
        <ecNumber evidence="5">5.4.99.-</ecNumber>
    </recommendedName>
</protein>
<evidence type="ECO:0000313" key="8">
    <source>
        <dbReference type="Proteomes" id="UP000192569"/>
    </source>
</evidence>
<dbReference type="InterPro" id="IPR042092">
    <property type="entry name" value="PsdUridine_s_RsuA/RluB/E/F_cat"/>
</dbReference>
<evidence type="ECO:0000256" key="3">
    <source>
        <dbReference type="ARBA" id="ARBA00023235"/>
    </source>
</evidence>
<dbReference type="CDD" id="cd02870">
    <property type="entry name" value="PseudoU_synth_RsuA_like"/>
    <property type="match status" value="1"/>
</dbReference>
<keyword evidence="8" id="KW-1185">Reference proteome</keyword>
<evidence type="ECO:0000256" key="5">
    <source>
        <dbReference type="RuleBase" id="RU003887"/>
    </source>
</evidence>
<dbReference type="NCBIfam" id="TIGR00093">
    <property type="entry name" value="pseudouridine synthase"/>
    <property type="match status" value="1"/>
</dbReference>
<dbReference type="GO" id="GO:0003723">
    <property type="term" value="F:RNA binding"/>
    <property type="evidence" value="ECO:0007669"/>
    <property type="project" value="UniProtKB-KW"/>
</dbReference>
<dbReference type="Gene3D" id="3.30.70.1560">
    <property type="entry name" value="Alpha-L RNA-binding motif"/>
    <property type="match status" value="1"/>
</dbReference>
<sequence>MRLQKYLAQAGVASRRRAEELIRAGRVKVNGETVIAMGFKVEPGRDVVEVDGKKVELRPQKVYYLLYKPAGYVSTARDPQGRPKVIDLLHGVKERVYPVGRLDYATEGLLLLTNDGDLTLRLTHPRYGVPKTYEALVEGIPDVQDLCRLTKGVKLEDGWTSPAEVKLLWARRGKALLELTLREGRKREVRRMCAAVGHPVIKLKRTKIAFLTLEGLKPGEYRELTKEEVEHLYRLTGLKES</sequence>
<proteinExistence type="inferred from homology"/>
<dbReference type="SMART" id="SM00363">
    <property type="entry name" value="S4"/>
    <property type="match status" value="1"/>
</dbReference>
<feature type="domain" description="RNA-binding S4" evidence="6">
    <location>
        <begin position="1"/>
        <end position="61"/>
    </location>
</feature>
<accession>A0A1W1VZR8</accession>
<dbReference type="STRING" id="698762.SAMN00808754_2293"/>
<dbReference type="Gene3D" id="3.10.290.10">
    <property type="entry name" value="RNA-binding S4 domain"/>
    <property type="match status" value="1"/>
</dbReference>
<organism evidence="7 8">
    <name type="scientific">Thermanaeromonas toyohensis ToBE</name>
    <dbReference type="NCBI Taxonomy" id="698762"/>
    <lineage>
        <taxon>Bacteria</taxon>
        <taxon>Bacillati</taxon>
        <taxon>Bacillota</taxon>
        <taxon>Clostridia</taxon>
        <taxon>Neomoorellales</taxon>
        <taxon>Neomoorellaceae</taxon>
        <taxon>Thermanaeromonas</taxon>
    </lineage>
</organism>
<dbReference type="InterPro" id="IPR018496">
    <property type="entry name" value="PsdUridine_synth_RsuA/RluB_CS"/>
</dbReference>
<dbReference type="Pfam" id="PF01479">
    <property type="entry name" value="S4"/>
    <property type="match status" value="1"/>
</dbReference>
<evidence type="ECO:0000256" key="4">
    <source>
        <dbReference type="PROSITE-ProRule" id="PRU00182"/>
    </source>
</evidence>
<dbReference type="Pfam" id="PF00849">
    <property type="entry name" value="PseudoU_synth_2"/>
    <property type="match status" value="1"/>
</dbReference>
<dbReference type="Gene3D" id="3.30.70.580">
    <property type="entry name" value="Pseudouridine synthase I, catalytic domain, N-terminal subdomain"/>
    <property type="match status" value="1"/>
</dbReference>
<dbReference type="InterPro" id="IPR006145">
    <property type="entry name" value="PsdUridine_synth_RsuA/RluA"/>
</dbReference>
<evidence type="ECO:0000256" key="2">
    <source>
        <dbReference type="ARBA" id="ARBA00022884"/>
    </source>
</evidence>
<dbReference type="EC" id="5.4.99.-" evidence="5"/>
<dbReference type="GO" id="GO:0000455">
    <property type="term" value="P:enzyme-directed rRNA pseudouridine synthesis"/>
    <property type="evidence" value="ECO:0007669"/>
    <property type="project" value="UniProtKB-ARBA"/>
</dbReference>
<dbReference type="AlphaFoldDB" id="A0A1W1VZR8"/>
<dbReference type="PANTHER" id="PTHR47683">
    <property type="entry name" value="PSEUDOURIDINE SYNTHASE FAMILY PROTEIN-RELATED"/>
    <property type="match status" value="1"/>
</dbReference>
<dbReference type="InterPro" id="IPR020094">
    <property type="entry name" value="TruA/RsuA/RluB/E/F_N"/>
</dbReference>
<dbReference type="Proteomes" id="UP000192569">
    <property type="component" value="Chromosome I"/>
</dbReference>
<dbReference type="GO" id="GO:0120159">
    <property type="term" value="F:rRNA pseudouridine synthase activity"/>
    <property type="evidence" value="ECO:0007669"/>
    <property type="project" value="UniProtKB-ARBA"/>
</dbReference>
<evidence type="ECO:0000259" key="6">
    <source>
        <dbReference type="SMART" id="SM00363"/>
    </source>
</evidence>
<dbReference type="InterPro" id="IPR020103">
    <property type="entry name" value="PsdUridine_synth_cat_dom_sf"/>
</dbReference>
<dbReference type="EMBL" id="LT838272">
    <property type="protein sequence ID" value="SMB98364.1"/>
    <property type="molecule type" value="Genomic_DNA"/>
</dbReference>
<keyword evidence="3 5" id="KW-0413">Isomerase</keyword>